<comment type="caution">
    <text evidence="3">The sequence shown here is derived from an EMBL/GenBank/DDBJ whole genome shotgun (WGS) entry which is preliminary data.</text>
</comment>
<feature type="transmembrane region" description="Helical" evidence="2">
    <location>
        <begin position="136"/>
        <end position="155"/>
    </location>
</feature>
<dbReference type="InterPro" id="IPR051082">
    <property type="entry name" value="Pentapeptide-BTB/POZ_domain"/>
</dbReference>
<dbReference type="RefSeq" id="WP_190832335.1">
    <property type="nucleotide sequence ID" value="NZ_CAWPPI010000072.1"/>
</dbReference>
<keyword evidence="1" id="KW-0175">Coiled coil</keyword>
<dbReference type="AlphaFoldDB" id="A0A8J7BY15"/>
<organism evidence="3 4">
    <name type="scientific">Iningainema tapete BLCC-T55</name>
    <dbReference type="NCBI Taxonomy" id="2748662"/>
    <lineage>
        <taxon>Bacteria</taxon>
        <taxon>Bacillati</taxon>
        <taxon>Cyanobacteriota</taxon>
        <taxon>Cyanophyceae</taxon>
        <taxon>Nostocales</taxon>
        <taxon>Scytonemataceae</taxon>
        <taxon>Iningainema tapete</taxon>
    </lineage>
</organism>
<keyword evidence="4" id="KW-1185">Reference proteome</keyword>
<evidence type="ECO:0000313" key="4">
    <source>
        <dbReference type="Proteomes" id="UP000629098"/>
    </source>
</evidence>
<feature type="transmembrane region" description="Helical" evidence="2">
    <location>
        <begin position="69"/>
        <end position="86"/>
    </location>
</feature>
<dbReference type="SUPFAM" id="SSF141571">
    <property type="entry name" value="Pentapeptide repeat-like"/>
    <property type="match status" value="2"/>
</dbReference>
<keyword evidence="2" id="KW-1133">Transmembrane helix</keyword>
<evidence type="ECO:0000256" key="2">
    <source>
        <dbReference type="SAM" id="Phobius"/>
    </source>
</evidence>
<keyword evidence="2" id="KW-0812">Transmembrane</keyword>
<feature type="coiled-coil region" evidence="1">
    <location>
        <begin position="651"/>
        <end position="682"/>
    </location>
</feature>
<feature type="transmembrane region" description="Helical" evidence="2">
    <location>
        <begin position="243"/>
        <end position="260"/>
    </location>
</feature>
<dbReference type="Pfam" id="PF00805">
    <property type="entry name" value="Pentapeptide"/>
    <property type="match status" value="3"/>
</dbReference>
<reference evidence="3" key="1">
    <citation type="submission" date="2020-09" db="EMBL/GenBank/DDBJ databases">
        <title>Iningainema tapete sp. nov. (Scytonemataceae, Cyanobacteria) from greenhouses in central Florida (USA) produces two types of nodularin with biosynthetic potential for microcystin-LR and anabaenopeptins.</title>
        <authorList>
            <person name="Berthold D.E."/>
            <person name="Lefler F.W."/>
            <person name="Huang I.-S."/>
            <person name="Abdulla H."/>
            <person name="Zimba P.V."/>
            <person name="Laughinghouse H.D. IV."/>
        </authorList>
    </citation>
    <scope>NUCLEOTIDE SEQUENCE</scope>
    <source>
        <strain evidence="3">BLCCT55</strain>
    </source>
</reference>
<dbReference type="PANTHER" id="PTHR14136">
    <property type="entry name" value="BTB_POZ DOMAIN-CONTAINING PROTEIN KCTD9"/>
    <property type="match status" value="1"/>
</dbReference>
<feature type="transmembrane region" description="Helical" evidence="2">
    <location>
        <begin position="106"/>
        <end position="124"/>
    </location>
</feature>
<evidence type="ECO:0000313" key="3">
    <source>
        <dbReference type="EMBL" id="MBD2774827.1"/>
    </source>
</evidence>
<dbReference type="Proteomes" id="UP000629098">
    <property type="component" value="Unassembled WGS sequence"/>
</dbReference>
<dbReference type="InterPro" id="IPR001646">
    <property type="entry name" value="5peptide_repeat"/>
</dbReference>
<sequence length="735" mass="81609">MKAYEVLKQYANGRRDFRGENLQGQSFRNKDLSGADFSGADIRGANFTNANLKGVNFTDAKAGIQSRSAITLTFALCLLLALPAFLVSYPSTSIRAFLTSSNLADIFAGVVAIVVLEYLLLVTCHEGFRDSTFGELCTILVCILVCIFVVILLFYPPLEELFIALFGAFYFVVIFTVTGLIGIIIFLIINIINSYLYLILYCSLLIVSCLIGGIYSLNIFVIISTICVYSFKADKLPIPYFDGLLSLVLIVLTFFILLIFIEKINELLITSVLFIVCTSFDGYFLGHLPRYIALFLFSISITNSIYEYQQDNSIILKVAINFATKIGTNFGGADLTNADFTQATLDNTNFISKRFGTAILTQTCFHHVKGLDYARVTDTVLAKSSIRRLLVNGKGEHKDYSGDNLKGANLKDTKLSEANLSKADISKATLKGANLEGANLSQVNAIGTDLTNAKLTGACLEEWKIDETTKLNQVDCQYVYLKSNQCERRPTDGEFAPGELIKLFQDNINIVDIAWEDVVNWKAFTYAFNNIKIANEDAQLVIQSIDNQEDSLVNVKIRISHNTDKAKIKGDLLQWYKAGCKKLALQYQERDGVQSSQINLLFDLFSQSLEKQSGGSEKMSEGSNYNFHGPVGNVGDKVLGNQQNNQNITYVSEQKQTLDQAAKEIQKLLDQLESNNPRATDEEKKAYLSASISKPKRERIVSALQAAGREALKESLDNPYFNVALAAIEDWKATK</sequence>
<feature type="transmembrane region" description="Helical" evidence="2">
    <location>
        <begin position="198"/>
        <end position="231"/>
    </location>
</feature>
<feature type="transmembrane region" description="Helical" evidence="2">
    <location>
        <begin position="267"/>
        <end position="285"/>
    </location>
</feature>
<accession>A0A8J7BY15</accession>
<evidence type="ECO:0000256" key="1">
    <source>
        <dbReference type="SAM" id="Coils"/>
    </source>
</evidence>
<dbReference type="Gene3D" id="2.160.20.80">
    <property type="entry name" value="E3 ubiquitin-protein ligase SopA"/>
    <property type="match status" value="3"/>
</dbReference>
<name>A0A8J7BY15_9CYAN</name>
<protein>
    <submittedName>
        <fullName evidence="3">Pentapeptide repeat-containing protein</fullName>
    </submittedName>
</protein>
<proteinExistence type="predicted"/>
<gene>
    <name evidence="3" type="ORF">ICL16_22845</name>
</gene>
<keyword evidence="2" id="KW-0472">Membrane</keyword>
<feature type="transmembrane region" description="Helical" evidence="2">
    <location>
        <begin position="161"/>
        <end position="191"/>
    </location>
</feature>
<dbReference type="EMBL" id="JACXAE010000072">
    <property type="protein sequence ID" value="MBD2774827.1"/>
    <property type="molecule type" value="Genomic_DNA"/>
</dbReference>
<dbReference type="PANTHER" id="PTHR14136:SF17">
    <property type="entry name" value="BTB_POZ DOMAIN-CONTAINING PROTEIN KCTD9"/>
    <property type="match status" value="1"/>
</dbReference>